<dbReference type="EMBL" id="VYSA01000002">
    <property type="protein sequence ID" value="KAA9107922.1"/>
    <property type="molecule type" value="Genomic_DNA"/>
</dbReference>
<dbReference type="RefSeq" id="WP_150448952.1">
    <property type="nucleotide sequence ID" value="NZ_VYSA01000002.1"/>
</dbReference>
<dbReference type="SUPFAM" id="SSF53597">
    <property type="entry name" value="Dihydrofolate reductase-like"/>
    <property type="match status" value="1"/>
</dbReference>
<feature type="domain" description="Bacterial bifunctional deaminase-reductase C-terminal" evidence="1">
    <location>
        <begin position="119"/>
        <end position="175"/>
    </location>
</feature>
<evidence type="ECO:0000313" key="2">
    <source>
        <dbReference type="EMBL" id="KAA9107922.1"/>
    </source>
</evidence>
<dbReference type="InterPro" id="IPR002734">
    <property type="entry name" value="RibDG_C"/>
</dbReference>
<gene>
    <name evidence="2" type="ORF">F6B43_10885</name>
</gene>
<dbReference type="AlphaFoldDB" id="A0A5J5IZW2"/>
<dbReference type="InterPro" id="IPR024072">
    <property type="entry name" value="DHFR-like_dom_sf"/>
</dbReference>
<reference evidence="3" key="1">
    <citation type="submission" date="2019-09" db="EMBL/GenBank/DDBJ databases">
        <title>Mumia zhuanghuii sp. nov. isolated from the intestinal contents of plateau pika (Ochotona curzoniae) in the Qinghai-Tibet plateau of China.</title>
        <authorList>
            <person name="Tian Z."/>
        </authorList>
    </citation>
    <scope>NUCLEOTIDE SEQUENCE [LARGE SCALE GENOMIC DNA]</scope>
    <source>
        <strain evidence="3">JCM 30598</strain>
    </source>
</reference>
<dbReference type="Pfam" id="PF01872">
    <property type="entry name" value="RibD_C"/>
    <property type="match status" value="1"/>
</dbReference>
<proteinExistence type="predicted"/>
<dbReference type="Proteomes" id="UP000325827">
    <property type="component" value="Unassembled WGS sequence"/>
</dbReference>
<comment type="caution">
    <text evidence="2">The sequence shown here is derived from an EMBL/GenBank/DDBJ whole genome shotgun (WGS) entry which is preliminary data.</text>
</comment>
<accession>A0A5J5IZW2</accession>
<dbReference type="GO" id="GO:0008703">
    <property type="term" value="F:5-amino-6-(5-phosphoribosylamino)uracil reductase activity"/>
    <property type="evidence" value="ECO:0007669"/>
    <property type="project" value="InterPro"/>
</dbReference>
<sequence length="194" mass="21146">MGRVIVVQYITLDGVVEDPDGSDGTAAGGWAMRYGPEGIAGDKFRLGSMMQNGVLLFGRRTWDHFSELWPPRDSEFALQMNAAQKAVATHGHLPDDAWSNSQPISDPLEDWVGKTVREQDIVVIGSGSVVAQLRDANLIDEYRLITFPVVLGEGRTLFPDAAHLELVSSEVVGPGSLSIYRAKEQARSKIPGKK</sequence>
<evidence type="ECO:0000259" key="1">
    <source>
        <dbReference type="Pfam" id="PF01872"/>
    </source>
</evidence>
<protein>
    <submittedName>
        <fullName evidence="2">Riboflavin biosynthesis protein RibD</fullName>
    </submittedName>
</protein>
<keyword evidence="3" id="KW-1185">Reference proteome</keyword>
<organism evidence="2 3">
    <name type="scientific">Microbacterium rhizomatis</name>
    <dbReference type="NCBI Taxonomy" id="1631477"/>
    <lineage>
        <taxon>Bacteria</taxon>
        <taxon>Bacillati</taxon>
        <taxon>Actinomycetota</taxon>
        <taxon>Actinomycetes</taxon>
        <taxon>Micrococcales</taxon>
        <taxon>Microbacteriaceae</taxon>
        <taxon>Microbacterium</taxon>
    </lineage>
</organism>
<dbReference type="Gene3D" id="3.40.430.10">
    <property type="entry name" value="Dihydrofolate Reductase, subunit A"/>
    <property type="match status" value="1"/>
</dbReference>
<dbReference type="OrthoDB" id="7342392at2"/>
<name>A0A5J5IZW2_9MICO</name>
<dbReference type="GO" id="GO:0009231">
    <property type="term" value="P:riboflavin biosynthetic process"/>
    <property type="evidence" value="ECO:0007669"/>
    <property type="project" value="InterPro"/>
</dbReference>
<evidence type="ECO:0000313" key="3">
    <source>
        <dbReference type="Proteomes" id="UP000325827"/>
    </source>
</evidence>